<dbReference type="Pfam" id="PF03787">
    <property type="entry name" value="RAMPs"/>
    <property type="match status" value="2"/>
</dbReference>
<feature type="domain" description="CRISPR type III-associated protein" evidence="2">
    <location>
        <begin position="268"/>
        <end position="416"/>
    </location>
</feature>
<accession>A0A4V5PPK4</accession>
<evidence type="ECO:0000259" key="2">
    <source>
        <dbReference type="Pfam" id="PF03787"/>
    </source>
</evidence>
<dbReference type="PANTHER" id="PTHR35579:SF3">
    <property type="entry name" value="CRISPR SYSTEM CMS ENDORIBONUCLEASE CSM3"/>
    <property type="match status" value="1"/>
</dbReference>
<evidence type="ECO:0000313" key="4">
    <source>
        <dbReference type="Proteomes" id="UP000310597"/>
    </source>
</evidence>
<evidence type="ECO:0000313" key="3">
    <source>
        <dbReference type="EMBL" id="TKD23002.1"/>
    </source>
</evidence>
<organism evidence="3 4">
    <name type="scientific">Rhodobacter capsulatus</name>
    <name type="common">Rhodopseudomonas capsulata</name>
    <dbReference type="NCBI Taxonomy" id="1061"/>
    <lineage>
        <taxon>Bacteria</taxon>
        <taxon>Pseudomonadati</taxon>
        <taxon>Pseudomonadota</taxon>
        <taxon>Alphaproteobacteria</taxon>
        <taxon>Rhodobacterales</taxon>
        <taxon>Rhodobacter group</taxon>
        <taxon>Rhodobacter</taxon>
    </lineage>
</organism>
<dbReference type="GO" id="GO:0051607">
    <property type="term" value="P:defense response to virus"/>
    <property type="evidence" value="ECO:0007669"/>
    <property type="project" value="UniProtKB-KW"/>
</dbReference>
<dbReference type="InterPro" id="IPR052216">
    <property type="entry name" value="CRISPR_Csm3_endoribonuclease"/>
</dbReference>
<dbReference type="OrthoDB" id="5362408at2"/>
<feature type="domain" description="CRISPR type III-associated protein" evidence="2">
    <location>
        <begin position="19"/>
        <end position="206"/>
    </location>
</feature>
<dbReference type="AlphaFoldDB" id="A0A4V5PPK4"/>
<keyword evidence="1" id="KW-0051">Antiviral defense</keyword>
<proteinExistence type="predicted"/>
<dbReference type="InterPro" id="IPR005537">
    <property type="entry name" value="RAMP_III_fam"/>
</dbReference>
<dbReference type="PANTHER" id="PTHR35579">
    <property type="entry name" value="CRISPR SYSTEM CMS ENDORIBONUCLEASE CSM3"/>
    <property type="match status" value="1"/>
</dbReference>
<dbReference type="Proteomes" id="UP000310597">
    <property type="component" value="Unassembled WGS sequence"/>
</dbReference>
<gene>
    <name evidence="3" type="ORF">FBT96_04085</name>
</gene>
<dbReference type="EMBL" id="SWJZ01000013">
    <property type="protein sequence ID" value="TKD23002.1"/>
    <property type="molecule type" value="Genomic_DNA"/>
</dbReference>
<evidence type="ECO:0000256" key="1">
    <source>
        <dbReference type="ARBA" id="ARBA00023118"/>
    </source>
</evidence>
<sequence length="422" mass="46055">MSEGLSDIRLRRLDLSGRLVCLSPLHVGSGQVETITRQRDGEEERSEIGLFAMADGGVPWLPPTALKGLMRRLDRGGDKVMTDSLFGQIKEDDSGRMGALLFRGGRMLKAGQAIGKGSRKGKEGQSSVRTRTAIDAGRGISERNKLFSREVVGEGAEFEFRLRLECRASASAFEARVARTLEILGHFSRAGEACLGADTKLGFGRLALKDDRVTLTPWTTEPTGALVEGKGTVRSLTTPAGAVTPDFSLTLRCDFPFLIADSHHERDKDKKEPHLIPLRQGTKAVISASSVLGVLRSRAVWLAELAKMRGAPVAEGVMLELFGSEKRKGRLSLRLSEDAHGAPDRVTSVKIDRFTGAPIEQGLFEIEAETATFRLEFRLAEVSDAARDFLRVLVEDVRANGLDIGHATTRGYGWFRVQEGVK</sequence>
<dbReference type="CDD" id="cd09726">
    <property type="entry name" value="RAMP_I_III"/>
    <property type="match status" value="2"/>
</dbReference>
<dbReference type="RefSeq" id="WP_136905072.1">
    <property type="nucleotide sequence ID" value="NZ_SWJZ01000013.1"/>
</dbReference>
<protein>
    <recommendedName>
        <fullName evidence="2">CRISPR type III-associated protein domain-containing protein</fullName>
    </recommendedName>
</protein>
<comment type="caution">
    <text evidence="3">The sequence shown here is derived from an EMBL/GenBank/DDBJ whole genome shotgun (WGS) entry which is preliminary data.</text>
</comment>
<name>A0A4V5PPK4_RHOCA</name>
<reference evidence="3 4" key="1">
    <citation type="submission" date="2019-04" db="EMBL/GenBank/DDBJ databases">
        <title>Draft Whole-Genome sequence of the purple photosynthetic bacterium Rhodobacter capsulatus SP108 with an indigenous class A beta-lactamase.</title>
        <authorList>
            <person name="Robertson S."/>
            <person name="Meyer T.E."/>
            <person name="Kyndt J.A."/>
        </authorList>
    </citation>
    <scope>NUCLEOTIDE SEQUENCE [LARGE SCALE GENOMIC DNA]</scope>
    <source>
        <strain evidence="3 4">SP108</strain>
    </source>
</reference>